<protein>
    <recommendedName>
        <fullName evidence="6">DUF4378 domain-containing protein</fullName>
    </recommendedName>
</protein>
<evidence type="ECO:0000259" key="3">
    <source>
        <dbReference type="Pfam" id="PF14383"/>
    </source>
</evidence>
<proteinExistence type="predicted"/>
<dbReference type="InterPro" id="IPR025486">
    <property type="entry name" value="DUF4378"/>
</dbReference>
<evidence type="ECO:0000313" key="4">
    <source>
        <dbReference type="EMBL" id="THG09586.1"/>
    </source>
</evidence>
<feature type="domain" description="DUF3741" evidence="3">
    <location>
        <begin position="76"/>
        <end position="104"/>
    </location>
</feature>
<dbReference type="AlphaFoldDB" id="A0A4S4E303"/>
<accession>A0A4S4E303</accession>
<feature type="region of interest" description="Disordered" evidence="1">
    <location>
        <begin position="320"/>
        <end position="363"/>
    </location>
</feature>
<comment type="caution">
    <text evidence="4">The sequence shown here is derived from an EMBL/GenBank/DDBJ whole genome shotgun (WGS) entry which is preliminary data.</text>
</comment>
<feature type="domain" description="DUF4378" evidence="2">
    <location>
        <begin position="762"/>
        <end position="908"/>
    </location>
</feature>
<evidence type="ECO:0000256" key="1">
    <source>
        <dbReference type="SAM" id="MobiDB-lite"/>
    </source>
</evidence>
<feature type="compositionally biased region" description="Polar residues" evidence="1">
    <location>
        <begin position="345"/>
        <end position="363"/>
    </location>
</feature>
<organism evidence="4 5">
    <name type="scientific">Camellia sinensis var. sinensis</name>
    <name type="common">China tea</name>
    <dbReference type="NCBI Taxonomy" id="542762"/>
    <lineage>
        <taxon>Eukaryota</taxon>
        <taxon>Viridiplantae</taxon>
        <taxon>Streptophyta</taxon>
        <taxon>Embryophyta</taxon>
        <taxon>Tracheophyta</taxon>
        <taxon>Spermatophyta</taxon>
        <taxon>Magnoliopsida</taxon>
        <taxon>eudicotyledons</taxon>
        <taxon>Gunneridae</taxon>
        <taxon>Pentapetalae</taxon>
        <taxon>asterids</taxon>
        <taxon>Ericales</taxon>
        <taxon>Theaceae</taxon>
        <taxon>Camellia</taxon>
    </lineage>
</organism>
<reference evidence="4 5" key="1">
    <citation type="journal article" date="2018" name="Proc. Natl. Acad. Sci. U.S.A.">
        <title>Draft genome sequence of Camellia sinensis var. sinensis provides insights into the evolution of the tea genome and tea quality.</title>
        <authorList>
            <person name="Wei C."/>
            <person name="Yang H."/>
            <person name="Wang S."/>
            <person name="Zhao J."/>
            <person name="Liu C."/>
            <person name="Gao L."/>
            <person name="Xia E."/>
            <person name="Lu Y."/>
            <person name="Tai Y."/>
            <person name="She G."/>
            <person name="Sun J."/>
            <person name="Cao H."/>
            <person name="Tong W."/>
            <person name="Gao Q."/>
            <person name="Li Y."/>
            <person name="Deng W."/>
            <person name="Jiang X."/>
            <person name="Wang W."/>
            <person name="Chen Q."/>
            <person name="Zhang S."/>
            <person name="Li H."/>
            <person name="Wu J."/>
            <person name="Wang P."/>
            <person name="Li P."/>
            <person name="Shi C."/>
            <person name="Zheng F."/>
            <person name="Jian J."/>
            <person name="Huang B."/>
            <person name="Shan D."/>
            <person name="Shi M."/>
            <person name="Fang C."/>
            <person name="Yue Y."/>
            <person name="Li F."/>
            <person name="Li D."/>
            <person name="Wei S."/>
            <person name="Han B."/>
            <person name="Jiang C."/>
            <person name="Yin Y."/>
            <person name="Xia T."/>
            <person name="Zhang Z."/>
            <person name="Bennetzen J.L."/>
            <person name="Zhao S."/>
            <person name="Wan X."/>
        </authorList>
    </citation>
    <scope>NUCLEOTIDE SEQUENCE [LARGE SCALE GENOMIC DNA]</scope>
    <source>
        <strain evidence="5">cv. Shuchazao</strain>
        <tissue evidence="4">Leaf</tissue>
    </source>
</reference>
<dbReference type="Pfam" id="PF14383">
    <property type="entry name" value="VARLMGL"/>
    <property type="match status" value="1"/>
</dbReference>
<name>A0A4S4E303_CAMSN</name>
<dbReference type="Proteomes" id="UP000306102">
    <property type="component" value="Unassembled WGS sequence"/>
</dbReference>
<dbReference type="PANTHER" id="PTHR21726:SF57">
    <property type="entry name" value="SERINE-RICH ADHESIN FOR PLATELETS-LIKE PROTEIN"/>
    <property type="match status" value="1"/>
</dbReference>
<feature type="region of interest" description="Disordered" evidence="1">
    <location>
        <begin position="266"/>
        <end position="285"/>
    </location>
</feature>
<evidence type="ECO:0000259" key="2">
    <source>
        <dbReference type="Pfam" id="PF14309"/>
    </source>
</evidence>
<dbReference type="PANTHER" id="PTHR21726">
    <property type="entry name" value="PHOSPHATIDYLINOSITOL N-ACETYLGLUCOSAMINYLTRANSFERASE SUBUNIT P DOWN SYNDROME CRITICAL REGION PROTEIN 5 -RELATED"/>
    <property type="match status" value="1"/>
</dbReference>
<evidence type="ECO:0008006" key="6">
    <source>
        <dbReference type="Google" id="ProtNLM"/>
    </source>
</evidence>
<keyword evidence="5" id="KW-1185">Reference proteome</keyword>
<feature type="region of interest" description="Disordered" evidence="1">
    <location>
        <begin position="390"/>
        <end position="415"/>
    </location>
</feature>
<evidence type="ECO:0000313" key="5">
    <source>
        <dbReference type="Proteomes" id="UP000306102"/>
    </source>
</evidence>
<dbReference type="InterPro" id="IPR032795">
    <property type="entry name" value="DUF3741-assoc"/>
</dbReference>
<dbReference type="Pfam" id="PF14309">
    <property type="entry name" value="DUF4378"/>
    <property type="match status" value="1"/>
</dbReference>
<dbReference type="STRING" id="542762.A0A4S4E303"/>
<feature type="compositionally biased region" description="Basic residues" evidence="1">
    <location>
        <begin position="268"/>
        <end position="280"/>
    </location>
</feature>
<sequence>MDVEKRASKGGFLQLFDWNVKSRKKLFSNKSELPEDSQQGKENVANSIILHPQHMEAHENGPGLRGKKNGDYNFASSVTSDEGYETRVPGVVARLMGLDSMPTTISDPCSSTPFFDSPSVKDSCSQRSTYNFQIEHHIINMSNDGIARNVVESRLQKVQSRPIERFQTEALPPKSAKYIPITHHRLLSPIKSPGFIPTNNAAYIMEAAAKMIKHGPPSTIKSKTACFGSSSVPLRIRDLKEKLEAERRASGPLESSQRPKELISFRYNKGKHSEKNHRRSGDKQLYNASMGSVRDSSDYLNKKGKSVSLAVQAKVNVLRREGLPPSGNRSSINRKLDDKVKPVQFNKSQSNVQKSGQKGTSTSRTMDVLKHNNQKQNCVGGIDRLAAKASISNQQDRKIPSTNGSVRPNKTSNKVLNSGTVCRKMNSAAKDTRKELLSSKTKTSDEKKRPIYKDIHFEESVAKNISITRHERSVKCNIANDGCLNWDVLDRKHSMDVVSFTFTSPIRRLAPGSQSSGEVMEKRALFCVDPCDDNDPHDLKNPTLSSPGLNEVGGNVLNVLLEQKLKELTCRVESSTYDLVESGSASGSFSLQDSLSTLNVMNSFSTEHHNSFQLNQHKDNSSPLYDIDLASVDDLRLKAKQKWQGFGEMEGNSSSSNSSECVKELDCRSPSPISNLEPSSSYGSCYSSDSKTSFISNGFNQCLWDEARGMVDCVSARKCQLVEVETELSDSASSTSATYMGGKDTSTTCSLIDFEKSSKWQLEYITKILCNSELILDDLVLGQVNKVITPNLFDQLENPKTGGDENAKERKVLFDCVSECLELRSEHLFGASCKTWSKRSMLFGRMGWLTEEFYKEISSWTSMGDLMVDELVNKDMSSWHGRWVDFEIEEFEEGVEIEKGILTSLVDELVVDFLLV</sequence>
<gene>
    <name evidence="4" type="ORF">TEA_022256</name>
</gene>
<dbReference type="EMBL" id="SDRB02008430">
    <property type="protein sequence ID" value="THG09586.1"/>
    <property type="molecule type" value="Genomic_DNA"/>
</dbReference>